<evidence type="ECO:0000313" key="5">
    <source>
        <dbReference type="Proteomes" id="UP000472372"/>
    </source>
</evidence>
<feature type="domain" description="Probable treble clef zinc finger fungi" evidence="3">
    <location>
        <begin position="90"/>
        <end position="125"/>
    </location>
</feature>
<dbReference type="InterPro" id="IPR058252">
    <property type="entry name" value="zf_Tbcl_4"/>
</dbReference>
<evidence type="ECO:0000259" key="2">
    <source>
        <dbReference type="Pfam" id="PF26647"/>
    </source>
</evidence>
<dbReference type="AlphaFoldDB" id="A0A6S6WHT4"/>
<dbReference type="EMBL" id="HG992985">
    <property type="protein sequence ID" value="CAE7206483.1"/>
    <property type="molecule type" value="Genomic_DNA"/>
</dbReference>
<dbReference type="Proteomes" id="UP000472372">
    <property type="component" value="Chromosome 9"/>
</dbReference>
<dbReference type="Pfam" id="PF26647">
    <property type="entry name" value="zf_Tbcl_3"/>
    <property type="match status" value="1"/>
</dbReference>
<accession>A0A6S6WHT4</accession>
<feature type="compositionally biased region" description="Low complexity" evidence="1">
    <location>
        <begin position="548"/>
        <end position="559"/>
    </location>
</feature>
<evidence type="ECO:0000259" key="3">
    <source>
        <dbReference type="Pfam" id="PF26648"/>
    </source>
</evidence>
<evidence type="ECO:0000313" key="4">
    <source>
        <dbReference type="EMBL" id="CAE7206483.1"/>
    </source>
</evidence>
<dbReference type="Pfam" id="PF26648">
    <property type="entry name" value="zf_Tbcl_4"/>
    <property type="match status" value="1"/>
</dbReference>
<sequence length="753" mass="85669">MTWPVTVGDSAIAIEDSPGTEPLLSDPTPSPIKFALVDPKDPEGFLKRCSGVLKKTSLRCSAVIGKKTHMNTHPTYLPTCSAHRDQRSLAGWCQFKPPNQERCGRLFRWTPPSYFELCAQHQGYPGTPCYLLKQLPLELRHEIYRYLLPTEPIGSSTITHHQEGSDEAGPTGQRLVAVHRLPNLHLPQSRYHCKAPTSKCVFPTRLVNLLLVSRKVHDEIKDLLFSIATFKVDVRRDGTFMCGRRLLEPKRADGSSHVWAAEADDARNRFLKTFNWGLVKNYTVDILLENWVNAFLGMGPAWDEEVEIYDIRDYVSVVVSGILAKAQKLCKLQVRLCLSEFQWSEEQIFSNSRLLFEPFERLRNVRQVSLGGVFQGRPEDNSMLLVSPHAPYTRGLPDRLETCSVPSLPTNDPILVAGMPAFDAYVSDWKRKISSRSSTAVTEEPPIRRMFAEFRNFYTQLSSYVPDVIYRSGKHTFLHRARVAREQEDVIAFREIQNELVHYWTAYLLNEEDRKRKMNASLEDLLKSDRYPSHVWEDTSTRQMQLPSISSTSSTSTSSVQSPIRLDSNRMVNASIQMTGSSVVPQNDMEVHSYHEAELRRIRPWTQNVDQSVGRQRTLLPRHGLMDSPTFPTECSAKLANVNEPGMRQQARWQQNGTTRDGWEQFDALMRGEDSSPSTIAADDTYNVTFENRHIAPEGEPGPSTKRRRIDYALQSEMQRLQSTSGPMYPYLLYSGKGKGKTPIQVSDEIGLF</sequence>
<dbReference type="PANTHER" id="PTHR42085">
    <property type="entry name" value="F-BOX DOMAIN-CONTAINING PROTEIN"/>
    <property type="match status" value="1"/>
</dbReference>
<proteinExistence type="predicted"/>
<dbReference type="InterPro" id="IPR038883">
    <property type="entry name" value="AN11006-like"/>
</dbReference>
<reference evidence="4" key="1">
    <citation type="submission" date="2021-02" db="EMBL/GenBank/DDBJ databases">
        <authorList>
            <person name="Syme A R."/>
            <person name="Syme A R."/>
            <person name="Moolhuijzen P."/>
        </authorList>
    </citation>
    <scope>NUCLEOTIDE SEQUENCE</scope>
    <source>
        <strain evidence="4">W1-1</strain>
    </source>
</reference>
<organism evidence="4 5">
    <name type="scientific">Pyrenophora teres f. teres</name>
    <dbReference type="NCBI Taxonomy" id="97479"/>
    <lineage>
        <taxon>Eukaryota</taxon>
        <taxon>Fungi</taxon>
        <taxon>Dikarya</taxon>
        <taxon>Ascomycota</taxon>
        <taxon>Pezizomycotina</taxon>
        <taxon>Dothideomycetes</taxon>
        <taxon>Pleosporomycetidae</taxon>
        <taxon>Pleosporales</taxon>
        <taxon>Pleosporineae</taxon>
        <taxon>Pleosporaceae</taxon>
        <taxon>Pyrenophora</taxon>
    </lineage>
</organism>
<gene>
    <name evidence="4" type="ORF">PTTW11_09559</name>
</gene>
<name>A0A6S6WHT4_9PLEO</name>
<feature type="region of interest" description="Disordered" evidence="1">
    <location>
        <begin position="537"/>
        <end position="563"/>
    </location>
</feature>
<feature type="domain" description="Probable treble clef zinc finger" evidence="2">
    <location>
        <begin position="44"/>
        <end position="88"/>
    </location>
</feature>
<protein>
    <submittedName>
        <fullName evidence="4">Uncharacterized protein</fullName>
    </submittedName>
</protein>
<evidence type="ECO:0000256" key="1">
    <source>
        <dbReference type="SAM" id="MobiDB-lite"/>
    </source>
</evidence>
<dbReference type="PANTHER" id="PTHR42085:SF2">
    <property type="entry name" value="F-BOX DOMAIN-CONTAINING PROTEIN"/>
    <property type="match status" value="1"/>
</dbReference>
<dbReference type="InterPro" id="IPR058251">
    <property type="entry name" value="zf_Tbcl_3"/>
</dbReference>